<dbReference type="KEGG" id="ftl:FTL_1372"/>
<dbReference type="AlphaFoldDB" id="A0AAI8FT75"/>
<feature type="domain" description="PKD-like" evidence="1">
    <location>
        <begin position="250"/>
        <end position="297"/>
    </location>
</feature>
<dbReference type="Proteomes" id="UP000031874">
    <property type="component" value="Chromosome"/>
</dbReference>
<evidence type="ECO:0000313" key="4">
    <source>
        <dbReference type="Proteomes" id="UP000001944"/>
    </source>
</evidence>
<evidence type="ECO:0000313" key="3">
    <source>
        <dbReference type="EMBL" id="CAJ79811.1"/>
    </source>
</evidence>
<organism evidence="2 5">
    <name type="scientific">Francisella tularensis subsp. holarctica (strain LVS)</name>
    <dbReference type="NCBI Taxonomy" id="376619"/>
    <lineage>
        <taxon>Bacteria</taxon>
        <taxon>Pseudomonadati</taxon>
        <taxon>Pseudomonadota</taxon>
        <taxon>Gammaproteobacteria</taxon>
        <taxon>Thiotrichales</taxon>
        <taxon>Francisellaceae</taxon>
        <taxon>Francisella</taxon>
    </lineage>
</organism>
<keyword evidence="3" id="KW-0449">Lipoprotein</keyword>
<sequence>MEFEVAHEYVGHSCAVYVEPLSQTYVDQLVKKVMISEVRHDVRQVNHSLKWYGLEGSNYIDSDILTELDLKQCDDSVCDDTKNPVAYQFQQGQEYVSLDVLGKMTVNNKEYDINKKYNFVIELISAPVISGKCDDENVCVFSVTKDSEGGVKPYNYYWYDGYQNVAITKSTVDNGDFKYELKDNLKYNIVMSTGDKFGRNYSEDSNEVVVYADMYKAPTVEILSEDAVDEGKQALLAAEAVAYGNKTIQKDGYNWTVPEGWEIVSGQGTNLLVVKVPGYSKDMPKGKFSVVATDSEGIESNVATKEVAVLFDSSLKPTKPSLVAADLNGQKDVVEKKQYKVTALTTANGDRKIVKYIWKVNGEESETTTSVFTDVAPIYDSNGENKIKVTVIAVDSANQRSEESAELQIDVKTNTTIKLTRPSLSAADLNGQKDVVEKKEYKVTAYSAS</sequence>
<dbReference type="EMBL" id="AM233362">
    <property type="protein sequence ID" value="CAJ79811.1"/>
    <property type="molecule type" value="Genomic_DNA"/>
</dbReference>
<dbReference type="EMBL" id="CP009694">
    <property type="protein sequence ID" value="AJI58806.1"/>
    <property type="molecule type" value="Genomic_DNA"/>
</dbReference>
<gene>
    <name evidence="3" type="ordered locus">FTL_1372</name>
    <name evidence="2" type="ORF">AW21_168</name>
</gene>
<reference evidence="2 5" key="3">
    <citation type="journal article" date="2015" name="Genome Announc.">
        <title>Genome sequencing of 18 francisella strains to aid in assay development and testing.</title>
        <authorList>
            <person name="Johnson S.L."/>
            <person name="Daligault H.E."/>
            <person name="Davenport K.W."/>
            <person name="Coyne S.R."/>
            <person name="Frey K.G."/>
            <person name="Koroleva G.I."/>
            <person name="Broomall S.M."/>
            <person name="Bishop-Lilly K.A."/>
            <person name="Bruce D.C."/>
            <person name="Chertkov O."/>
            <person name="Freitas T."/>
            <person name="Jaissle J."/>
            <person name="Ladner J.T."/>
            <person name="Rosenzweig C.N."/>
            <person name="Gibbons H.S."/>
            <person name="Palacios G.F."/>
            <person name="Redden C.L."/>
            <person name="Xu Y."/>
            <person name="Minogue T.D."/>
            <person name="Chain P.S."/>
        </authorList>
    </citation>
    <scope>NUCLEOTIDE SEQUENCE [LARGE SCALE GENOMIC DNA]</scope>
    <source>
        <strain evidence="2 5">LVS</strain>
    </source>
</reference>
<reference evidence="3" key="4">
    <citation type="submission" date="2015-02" db="EMBL/GenBank/DDBJ databases">
        <title>Complete genome sequence of Francisella tularensis LVS (Live Vaccine Strain).</title>
        <authorList>
            <person name="Chain P."/>
            <person name="Larimer F."/>
            <person name="Land M."/>
            <person name="Stilwagen S."/>
            <person name="Larsson P."/>
            <person name="Bearden S."/>
            <person name="Chu M."/>
            <person name="Oyston P."/>
            <person name="Forsman M."/>
            <person name="Andersson S."/>
            <person name="Lindler L."/>
            <person name="Titball R."/>
            <person name="Garcia E."/>
        </authorList>
    </citation>
    <scope>NUCLEOTIDE SEQUENCE</scope>
    <source>
        <strain evidence="3">LVS</strain>
    </source>
</reference>
<accession>A0AAI8FT75</accession>
<dbReference type="InterPro" id="IPR045829">
    <property type="entry name" value="PKD_6"/>
</dbReference>
<dbReference type="Pfam" id="PF19408">
    <property type="entry name" value="PKD_6"/>
    <property type="match status" value="1"/>
</dbReference>
<reference evidence="3" key="1">
    <citation type="submission" date="2006-02" db="EMBL/GenBank/DDBJ databases">
        <authorList>
            <consortium name="Microbial Genomics Group"/>
            <consortium name="Lawrence Livermore National Laboratory"/>
            <consortium name="and the Genome Analysis Group"/>
            <consortium name="Oak Ridge National Laboratory"/>
            <person name="Larimer F.W."/>
        </authorList>
    </citation>
    <scope>NUCLEOTIDE SEQUENCE</scope>
    <source>
        <strain evidence="3">LVS</strain>
    </source>
</reference>
<protein>
    <submittedName>
        <fullName evidence="3">Hypothetical lipoprotein</fullName>
    </submittedName>
</protein>
<evidence type="ECO:0000313" key="5">
    <source>
        <dbReference type="Proteomes" id="UP000031874"/>
    </source>
</evidence>
<evidence type="ECO:0000313" key="2">
    <source>
        <dbReference type="EMBL" id="AJI58806.1"/>
    </source>
</evidence>
<reference evidence="4" key="2">
    <citation type="submission" date="2006-03" db="EMBL/GenBank/DDBJ databases">
        <title>Complete genome sequence of Francisella tularensis LVS (Live Vaccine Strain).</title>
        <authorList>
            <person name="Chain P."/>
            <person name="Larimer F."/>
            <person name="Land M."/>
            <person name="Stilwagen S."/>
            <person name="Larsson P."/>
            <person name="Bearden S."/>
            <person name="Chu M."/>
            <person name="Oyston P."/>
            <person name="Forsman M."/>
            <person name="Andersson S."/>
            <person name="Lindler L."/>
            <person name="Titball R."/>
            <person name="Garcia E."/>
        </authorList>
    </citation>
    <scope>NUCLEOTIDE SEQUENCE [LARGE SCALE GENOMIC DNA]</scope>
    <source>
        <strain evidence="4">LVS</strain>
    </source>
</reference>
<evidence type="ECO:0000259" key="1">
    <source>
        <dbReference type="Pfam" id="PF19408"/>
    </source>
</evidence>
<proteinExistence type="predicted"/>
<name>A0AAI8FT75_FRATH</name>
<dbReference type="Proteomes" id="UP000001944">
    <property type="component" value="Chromosome"/>
</dbReference>